<evidence type="ECO:0000313" key="4">
    <source>
        <dbReference type="Proteomes" id="UP000231279"/>
    </source>
</evidence>
<dbReference type="AlphaFoldDB" id="A0A2G9H3L5"/>
<dbReference type="STRING" id="429701.A0A2G9H3L5"/>
<dbReference type="Proteomes" id="UP000231279">
    <property type="component" value="Unassembled WGS sequence"/>
</dbReference>
<feature type="compositionally biased region" description="Basic residues" evidence="1">
    <location>
        <begin position="285"/>
        <end position="295"/>
    </location>
</feature>
<feature type="domain" description="DUF4283" evidence="2">
    <location>
        <begin position="93"/>
        <end position="171"/>
    </location>
</feature>
<dbReference type="PANTHER" id="PTHR31286">
    <property type="entry name" value="GLYCINE-RICH CELL WALL STRUCTURAL PROTEIN 1.8-LIKE"/>
    <property type="match status" value="1"/>
</dbReference>
<dbReference type="InterPro" id="IPR040256">
    <property type="entry name" value="At4g02000-like"/>
</dbReference>
<dbReference type="InterPro" id="IPR025558">
    <property type="entry name" value="DUF4283"/>
</dbReference>
<feature type="compositionally biased region" description="Polar residues" evidence="1">
    <location>
        <begin position="358"/>
        <end position="380"/>
    </location>
</feature>
<evidence type="ECO:0000313" key="3">
    <source>
        <dbReference type="EMBL" id="PIN11890.1"/>
    </source>
</evidence>
<dbReference type="Pfam" id="PF14111">
    <property type="entry name" value="DUF4283"/>
    <property type="match status" value="1"/>
</dbReference>
<reference evidence="4" key="1">
    <citation type="journal article" date="2018" name="Gigascience">
        <title>Genome assembly of the Pink Ipe (Handroanthus impetiginosus, Bignoniaceae), a highly valued, ecologically keystone Neotropical timber forest tree.</title>
        <authorList>
            <person name="Silva-Junior O.B."/>
            <person name="Grattapaglia D."/>
            <person name="Novaes E."/>
            <person name="Collevatti R.G."/>
        </authorList>
    </citation>
    <scope>NUCLEOTIDE SEQUENCE [LARGE SCALE GENOMIC DNA]</scope>
    <source>
        <strain evidence="4">cv. UFG-1</strain>
    </source>
</reference>
<evidence type="ECO:0000256" key="1">
    <source>
        <dbReference type="SAM" id="MobiDB-lite"/>
    </source>
</evidence>
<dbReference type="PANTHER" id="PTHR31286:SF179">
    <property type="entry name" value="RNASE H TYPE-1 DOMAIN-CONTAINING PROTEIN"/>
    <property type="match status" value="1"/>
</dbReference>
<feature type="region of interest" description="Disordered" evidence="1">
    <location>
        <begin position="543"/>
        <end position="579"/>
    </location>
</feature>
<accession>A0A2G9H3L5</accession>
<feature type="compositionally biased region" description="Polar residues" evidence="1">
    <location>
        <begin position="1"/>
        <end position="20"/>
    </location>
</feature>
<dbReference type="EMBL" id="NKXS01002834">
    <property type="protein sequence ID" value="PIN11890.1"/>
    <property type="molecule type" value="Genomic_DNA"/>
</dbReference>
<name>A0A2G9H3L5_9LAMI</name>
<dbReference type="OrthoDB" id="1751950at2759"/>
<organism evidence="3 4">
    <name type="scientific">Handroanthus impetiginosus</name>
    <dbReference type="NCBI Taxonomy" id="429701"/>
    <lineage>
        <taxon>Eukaryota</taxon>
        <taxon>Viridiplantae</taxon>
        <taxon>Streptophyta</taxon>
        <taxon>Embryophyta</taxon>
        <taxon>Tracheophyta</taxon>
        <taxon>Spermatophyta</taxon>
        <taxon>Magnoliopsida</taxon>
        <taxon>eudicotyledons</taxon>
        <taxon>Gunneridae</taxon>
        <taxon>Pentapetalae</taxon>
        <taxon>asterids</taxon>
        <taxon>lamiids</taxon>
        <taxon>Lamiales</taxon>
        <taxon>Bignoniaceae</taxon>
        <taxon>Crescentiina</taxon>
        <taxon>Tabebuia alliance</taxon>
        <taxon>Handroanthus</taxon>
    </lineage>
</organism>
<gene>
    <name evidence="3" type="ORF">CDL12_15503</name>
</gene>
<proteinExistence type="predicted"/>
<evidence type="ECO:0000259" key="2">
    <source>
        <dbReference type="Pfam" id="PF14111"/>
    </source>
</evidence>
<protein>
    <recommendedName>
        <fullName evidence="2">DUF4283 domain-containing protein</fullName>
    </recommendedName>
</protein>
<feature type="compositionally biased region" description="Basic and acidic residues" evidence="1">
    <location>
        <begin position="323"/>
        <end position="338"/>
    </location>
</feature>
<sequence length="694" mass="79224">MRENSLSNGGTPPNQTSTENTPEKPPDPPQRSYAAALHGRPSMAEAHGGKRDALRSFYDEKQLKTLGQISKYQTRKTIKFSEQEMADLSKPFNFALIGKFSHGYPPMQTLRLKMAGFGLKGDFNIGVLNIKHVLIRLTLEEDYTRLWMRQLWFFDGFPMRLFKWTPTFNPREESSLIPVWINLPNLPIQFFNKNALFSISSMIGTPLRIDEATAALTRPSNARVCIEIDLMQQLEREIDIRFNDALWIQRVEYERLPKYCMQCKHLGHGVEECYEANPALKVAPRAHARKQPQRAHVREEKSEVNAKLNSSPTLADLDQSPQEDLRHVLDQKKEKKMAENGPHPYSGPTEPNSRDNMQDENNGPVHNSGPTNNKPTSVDNKTAHYPIAKAGNFEEHPLAEIEQNVVEDMQNTLPNFEANNKKGEDSAETNPKAVDDTRTNEGMFGENRENHAANYGHLADNVVSHVEQVHCQFNTTDAEFKFSDFDIPEEMAKTQHQRMVSVPASTTAPNPLVERPQRTAYSNMQAHEDSTNDAREVALHRSKSMEEGDFQEVTSRKKPKKPVPQRTIQTRRTARGIKSKASQARLERLKNVHHLKMIVILEPMTTLDVNFMTRRFGFHEVLANCNNHIWCFFDVDLHVDIILNTEQLLHVNVRSGLWRESCVCSFVHAKCNRSSVYMDRQTGLMAEIGSCYDL</sequence>
<feature type="region of interest" description="Disordered" evidence="1">
    <location>
        <begin position="285"/>
        <end position="381"/>
    </location>
</feature>
<keyword evidence="4" id="KW-1185">Reference proteome</keyword>
<feature type="region of interest" description="Disordered" evidence="1">
    <location>
        <begin position="1"/>
        <end position="50"/>
    </location>
</feature>
<feature type="region of interest" description="Disordered" evidence="1">
    <location>
        <begin position="415"/>
        <end position="440"/>
    </location>
</feature>
<comment type="caution">
    <text evidence="3">The sequence shown here is derived from an EMBL/GenBank/DDBJ whole genome shotgun (WGS) entry which is preliminary data.</text>
</comment>